<evidence type="ECO:0000256" key="1">
    <source>
        <dbReference type="ARBA" id="ARBA00022729"/>
    </source>
</evidence>
<evidence type="ECO:0008006" key="6">
    <source>
        <dbReference type="Google" id="ProtNLM"/>
    </source>
</evidence>
<evidence type="ECO:0000313" key="5">
    <source>
        <dbReference type="Proteomes" id="UP000636110"/>
    </source>
</evidence>
<dbReference type="RefSeq" id="WP_182957868.1">
    <property type="nucleotide sequence ID" value="NZ_WNXC01000004.1"/>
</dbReference>
<accession>A0ABR6EWY5</accession>
<organism evidence="4 5">
    <name type="scientific">Pedobacter gandavensis</name>
    <dbReference type="NCBI Taxonomy" id="2679963"/>
    <lineage>
        <taxon>Bacteria</taxon>
        <taxon>Pseudomonadati</taxon>
        <taxon>Bacteroidota</taxon>
        <taxon>Sphingobacteriia</taxon>
        <taxon>Sphingobacteriales</taxon>
        <taxon>Sphingobacteriaceae</taxon>
        <taxon>Pedobacter</taxon>
    </lineage>
</organism>
<dbReference type="Proteomes" id="UP000636110">
    <property type="component" value="Unassembled WGS sequence"/>
</dbReference>
<evidence type="ECO:0000259" key="3">
    <source>
        <dbReference type="Pfam" id="PF10531"/>
    </source>
</evidence>
<dbReference type="EMBL" id="WNXC01000004">
    <property type="protein sequence ID" value="MBB2149793.1"/>
    <property type="molecule type" value="Genomic_DNA"/>
</dbReference>
<reference evidence="4 5" key="1">
    <citation type="submission" date="2019-11" db="EMBL/GenBank/DDBJ databases">
        <title>Description of Pedobacter sp. LMG 31462T.</title>
        <authorList>
            <person name="Carlier A."/>
            <person name="Qi S."/>
            <person name="Vandamme P."/>
        </authorList>
    </citation>
    <scope>NUCLEOTIDE SEQUENCE [LARGE SCALE GENOMIC DNA]</scope>
    <source>
        <strain evidence="4 5">LMG 31462</strain>
    </source>
</reference>
<dbReference type="Gene3D" id="3.30.1950.10">
    <property type="entry name" value="wza like domain"/>
    <property type="match status" value="1"/>
</dbReference>
<name>A0ABR6EWY5_9SPHI</name>
<dbReference type="InterPro" id="IPR019554">
    <property type="entry name" value="Soluble_ligand-bd"/>
</dbReference>
<keyword evidence="5" id="KW-1185">Reference proteome</keyword>
<comment type="caution">
    <text evidence="4">The sequence shown here is derived from an EMBL/GenBank/DDBJ whole genome shotgun (WGS) entry which is preliminary data.</text>
</comment>
<evidence type="ECO:0000259" key="2">
    <source>
        <dbReference type="Pfam" id="PF02563"/>
    </source>
</evidence>
<dbReference type="PANTHER" id="PTHR33619">
    <property type="entry name" value="POLYSACCHARIDE EXPORT PROTEIN GFCE-RELATED"/>
    <property type="match status" value="1"/>
</dbReference>
<dbReference type="InterPro" id="IPR049712">
    <property type="entry name" value="Poly_export"/>
</dbReference>
<proteinExistence type="predicted"/>
<dbReference type="InterPro" id="IPR003715">
    <property type="entry name" value="Poly_export_N"/>
</dbReference>
<keyword evidence="1" id="KW-0732">Signal</keyword>
<feature type="domain" description="Soluble ligand binding" evidence="3">
    <location>
        <begin position="157"/>
        <end position="206"/>
    </location>
</feature>
<protein>
    <recommendedName>
        <fullName evidence="6">Soluble ligand binding domain-containing protein</fullName>
    </recommendedName>
</protein>
<feature type="domain" description="Polysaccharide export protein N-terminal" evidence="2">
    <location>
        <begin position="54"/>
        <end position="152"/>
    </location>
</feature>
<dbReference type="Pfam" id="PF02563">
    <property type="entry name" value="Poly_export"/>
    <property type="match status" value="1"/>
</dbReference>
<gene>
    <name evidence="4" type="ORF">GM920_12865</name>
</gene>
<dbReference type="PANTHER" id="PTHR33619:SF3">
    <property type="entry name" value="POLYSACCHARIDE EXPORT PROTEIN GFCE-RELATED"/>
    <property type="match status" value="1"/>
</dbReference>
<evidence type="ECO:0000313" key="4">
    <source>
        <dbReference type="EMBL" id="MBB2149793.1"/>
    </source>
</evidence>
<sequence>MVKVLLSRKCLNYLVIFSIILLNSCSTTKKVPYFQDITANGQSNIENSTVFKGLTIDPDDILSISLVTIDPTTGMPVNQLAGQTVNSNAVAAIATAGSSTSASSGFLVDKNGEVDLSIIGKVKVAGLTTYQARELLKTKATVFYKDPNVQVRYANFKVTVLGEVARPSSYILPNEKVSILDALGMAGDLTIFGKRENVLLIRDNDGKKEFARLDLNSSRIFDSPFYYLKQNDVIYVEPNKGKAASLNQARTQTFAVIGTVLSVLIVLFSRI</sequence>
<dbReference type="Pfam" id="PF10531">
    <property type="entry name" value="SLBB"/>
    <property type="match status" value="1"/>
</dbReference>
<dbReference type="Gene3D" id="3.10.560.10">
    <property type="entry name" value="Outer membrane lipoprotein wza domain like"/>
    <property type="match status" value="1"/>
</dbReference>